<dbReference type="EMBL" id="NCKU01001220">
    <property type="protein sequence ID" value="RWS12716.1"/>
    <property type="molecule type" value="Genomic_DNA"/>
</dbReference>
<feature type="chain" id="PRO_5018685046" evidence="3">
    <location>
        <begin position="17"/>
        <end position="269"/>
    </location>
</feature>
<protein>
    <submittedName>
        <fullName evidence="4">Cuticle protein-like protein</fullName>
    </submittedName>
</protein>
<accession>A0A3S3SDL5</accession>
<dbReference type="AlphaFoldDB" id="A0A3S3SDL5"/>
<dbReference type="InterPro" id="IPR000618">
    <property type="entry name" value="Insect_cuticle"/>
</dbReference>
<keyword evidence="5" id="KW-1185">Reference proteome</keyword>
<dbReference type="PANTHER" id="PTHR10380:SF173">
    <property type="entry name" value="CUTICULAR PROTEIN 47EF, ISOFORM C-RELATED"/>
    <property type="match status" value="1"/>
</dbReference>
<dbReference type="PANTHER" id="PTHR10380">
    <property type="entry name" value="CUTICLE PROTEIN"/>
    <property type="match status" value="1"/>
</dbReference>
<keyword evidence="1 2" id="KW-0193">Cuticle</keyword>
<name>A0A3S3SDL5_9ACAR</name>
<dbReference type="Proteomes" id="UP000285301">
    <property type="component" value="Unassembled WGS sequence"/>
</dbReference>
<dbReference type="STRING" id="1965070.A0A3S3SDL5"/>
<evidence type="ECO:0000313" key="4">
    <source>
        <dbReference type="EMBL" id="RWS12716.1"/>
    </source>
</evidence>
<dbReference type="PROSITE" id="PS51155">
    <property type="entry name" value="CHIT_BIND_RR_2"/>
    <property type="match status" value="1"/>
</dbReference>
<organism evidence="4 5">
    <name type="scientific">Dinothrombium tinctorium</name>
    <dbReference type="NCBI Taxonomy" id="1965070"/>
    <lineage>
        <taxon>Eukaryota</taxon>
        <taxon>Metazoa</taxon>
        <taxon>Ecdysozoa</taxon>
        <taxon>Arthropoda</taxon>
        <taxon>Chelicerata</taxon>
        <taxon>Arachnida</taxon>
        <taxon>Acari</taxon>
        <taxon>Acariformes</taxon>
        <taxon>Trombidiformes</taxon>
        <taxon>Prostigmata</taxon>
        <taxon>Anystina</taxon>
        <taxon>Parasitengona</taxon>
        <taxon>Trombidioidea</taxon>
        <taxon>Trombidiidae</taxon>
        <taxon>Dinothrombium</taxon>
    </lineage>
</organism>
<dbReference type="OrthoDB" id="6430831at2759"/>
<reference evidence="4 5" key="1">
    <citation type="journal article" date="2018" name="Gigascience">
        <title>Genomes of trombidid mites reveal novel predicted allergens and laterally-transferred genes associated with secondary metabolism.</title>
        <authorList>
            <person name="Dong X."/>
            <person name="Chaisiri K."/>
            <person name="Xia D."/>
            <person name="Armstrong S.D."/>
            <person name="Fang Y."/>
            <person name="Donnelly M.J."/>
            <person name="Kadowaki T."/>
            <person name="McGarry J.W."/>
            <person name="Darby A.C."/>
            <person name="Makepeace B.L."/>
        </authorList>
    </citation>
    <scope>NUCLEOTIDE SEQUENCE [LARGE SCALE GENOMIC DNA]</scope>
    <source>
        <strain evidence="4">UoL-WK</strain>
    </source>
</reference>
<dbReference type="Pfam" id="PF00379">
    <property type="entry name" value="Chitin_bind_4"/>
    <property type="match status" value="1"/>
</dbReference>
<evidence type="ECO:0000256" key="1">
    <source>
        <dbReference type="ARBA" id="ARBA00022460"/>
    </source>
</evidence>
<gene>
    <name evidence="4" type="ORF">B4U79_12380</name>
</gene>
<dbReference type="GO" id="GO:0062129">
    <property type="term" value="C:chitin-based extracellular matrix"/>
    <property type="evidence" value="ECO:0007669"/>
    <property type="project" value="TreeGrafter"/>
</dbReference>
<dbReference type="InterPro" id="IPR050468">
    <property type="entry name" value="Cuticle_Struct_Prot"/>
</dbReference>
<evidence type="ECO:0000256" key="2">
    <source>
        <dbReference type="PROSITE-ProRule" id="PRU00497"/>
    </source>
</evidence>
<dbReference type="GO" id="GO:0008010">
    <property type="term" value="F:structural constituent of chitin-based larval cuticle"/>
    <property type="evidence" value="ECO:0007669"/>
    <property type="project" value="TreeGrafter"/>
</dbReference>
<feature type="signal peptide" evidence="3">
    <location>
        <begin position="1"/>
        <end position="16"/>
    </location>
</feature>
<evidence type="ECO:0000313" key="5">
    <source>
        <dbReference type="Proteomes" id="UP000285301"/>
    </source>
</evidence>
<keyword evidence="3" id="KW-0732">Signal</keyword>
<evidence type="ECO:0000256" key="3">
    <source>
        <dbReference type="SAM" id="SignalP"/>
    </source>
</evidence>
<comment type="caution">
    <text evidence="4">The sequence shown here is derived from an EMBL/GenBank/DDBJ whole genome shotgun (WGS) entry which is preliminary data.</text>
</comment>
<proteinExistence type="predicted"/>
<sequence length="269" mass="28828">MIKIVFISAFFGFVSAGINLEDGKTLGGVALVDEGIRGHGGLDAGEIGILLIDAGELGLHGAVAPVGHHPRKEGIRAPIAQGAYNSGFSRQHRSEQFVLLDKGPLIHKEVHYPPHPYEFAYMIVDDKNNKQYFKEIGDAQNIKKGSYGFKDTHGIYRQVDYIADGHGFRAKVSTNAPGTSSQHPANILMDAHPLVLHQFSQPHVPIVEYGHHVPVRTHGPQLLGHGPAIKTELIGVLDGKYASGIKTAASSHIPLAAQIAAPAAKFVSA</sequence>